<dbReference type="Pfam" id="PF11327">
    <property type="entry name" value="Egh16-like"/>
    <property type="match status" value="1"/>
</dbReference>
<feature type="chain" id="PRO_5041332354" description="GEgh 16 protein" evidence="2">
    <location>
        <begin position="25"/>
        <end position="412"/>
    </location>
</feature>
<evidence type="ECO:0000256" key="2">
    <source>
        <dbReference type="SAM" id="SignalP"/>
    </source>
</evidence>
<dbReference type="EMBL" id="JAULSY010000037">
    <property type="protein sequence ID" value="KAK0669894.1"/>
    <property type="molecule type" value="Genomic_DNA"/>
</dbReference>
<organism evidence="3 4">
    <name type="scientific">Cercophora samala</name>
    <dbReference type="NCBI Taxonomy" id="330535"/>
    <lineage>
        <taxon>Eukaryota</taxon>
        <taxon>Fungi</taxon>
        <taxon>Dikarya</taxon>
        <taxon>Ascomycota</taxon>
        <taxon>Pezizomycotina</taxon>
        <taxon>Sordariomycetes</taxon>
        <taxon>Sordariomycetidae</taxon>
        <taxon>Sordariales</taxon>
        <taxon>Lasiosphaeriaceae</taxon>
        <taxon>Cercophora</taxon>
    </lineage>
</organism>
<protein>
    <recommendedName>
        <fullName evidence="5">GEgh 16 protein</fullName>
    </recommendedName>
</protein>
<name>A0AA39ZG11_9PEZI</name>
<accession>A0AA39ZG11</accession>
<keyword evidence="2" id="KW-0732">Signal</keyword>
<evidence type="ECO:0000313" key="3">
    <source>
        <dbReference type="EMBL" id="KAK0669894.1"/>
    </source>
</evidence>
<feature type="signal peptide" evidence="2">
    <location>
        <begin position="1"/>
        <end position="24"/>
    </location>
</feature>
<evidence type="ECO:0008006" key="5">
    <source>
        <dbReference type="Google" id="ProtNLM"/>
    </source>
</evidence>
<comment type="caution">
    <text evidence="3">The sequence shown here is derived from an EMBL/GenBank/DDBJ whole genome shotgun (WGS) entry which is preliminary data.</text>
</comment>
<proteinExistence type="predicted"/>
<evidence type="ECO:0000313" key="4">
    <source>
        <dbReference type="Proteomes" id="UP001174997"/>
    </source>
</evidence>
<feature type="compositionally biased region" description="Gly residues" evidence="1">
    <location>
        <begin position="315"/>
        <end position="325"/>
    </location>
</feature>
<reference evidence="3" key="1">
    <citation type="submission" date="2023-06" db="EMBL/GenBank/DDBJ databases">
        <title>Genome-scale phylogeny and comparative genomics of the fungal order Sordariales.</title>
        <authorList>
            <consortium name="Lawrence Berkeley National Laboratory"/>
            <person name="Hensen N."/>
            <person name="Bonometti L."/>
            <person name="Westerberg I."/>
            <person name="Brannstrom I.O."/>
            <person name="Guillou S."/>
            <person name="Cros-Aarteil S."/>
            <person name="Calhoun S."/>
            <person name="Haridas S."/>
            <person name="Kuo A."/>
            <person name="Mondo S."/>
            <person name="Pangilinan J."/>
            <person name="Riley R."/>
            <person name="Labutti K."/>
            <person name="Andreopoulos B."/>
            <person name="Lipzen A."/>
            <person name="Chen C."/>
            <person name="Yanf M."/>
            <person name="Daum C."/>
            <person name="Ng V."/>
            <person name="Clum A."/>
            <person name="Steindorff A."/>
            <person name="Ohm R."/>
            <person name="Martin F."/>
            <person name="Silar P."/>
            <person name="Natvig D."/>
            <person name="Lalanne C."/>
            <person name="Gautier V."/>
            <person name="Ament-Velasquez S.L."/>
            <person name="Kruys A."/>
            <person name="Hutchinson M.I."/>
            <person name="Powell A.J."/>
            <person name="Barry K."/>
            <person name="Miller A.N."/>
            <person name="Grigoriev I.V."/>
            <person name="Debuchy R."/>
            <person name="Gladieux P."/>
            <person name="Thoren M.H."/>
            <person name="Johannesson H."/>
        </authorList>
    </citation>
    <scope>NUCLEOTIDE SEQUENCE</scope>
    <source>
        <strain evidence="3">CBS 307.81</strain>
    </source>
</reference>
<dbReference type="PANTHER" id="PTHR34618:SF3">
    <property type="entry name" value="GEGH 16 PROTEIN"/>
    <property type="match status" value="1"/>
</dbReference>
<dbReference type="PANTHER" id="PTHR34618">
    <property type="entry name" value="SURFACE PROTEIN MAS1, PUTATIVE-RELATED"/>
    <property type="match status" value="1"/>
</dbReference>
<dbReference type="Proteomes" id="UP001174997">
    <property type="component" value="Unassembled WGS sequence"/>
</dbReference>
<sequence length="412" mass="41643">MYPITKTTTLLPLAAFLLPSLVSAHGVILAAQGEADSPPSVGFMVNDAIARNCTSINPCQMDTTIIRDAEIAAGTVNSCGRTKLNGNIDVGTVTENALAEGAVTAVRQGSSVDVTIHQVNADGAGPYTCDLDEGSNSGVMSHELVVSNNIPGQNGLSQAAEQEFTITVTMPEDMKCVGGSTGNVCTVRCRNAAQAGPFGGCFAVQQVDVEPAINTAKDITTADTLEAAEFQTSSNQAAFAAAVEANARAGSSEQEQNLAAVEAILALSTVSAEFPTLTPTVNTERVVPTATGGAAGGAQPTPALGGTPFPVENGTGNGNGNGNGDGVNPFPVENGNGDGVNPFPVENGNGNAGNGNGNDNAGNGNGNGNGNGGGNGGGRGRGGRNRNQNQNQKRYETVEELLKRFVIPDDGN</sequence>
<evidence type="ECO:0000256" key="1">
    <source>
        <dbReference type="SAM" id="MobiDB-lite"/>
    </source>
</evidence>
<gene>
    <name evidence="3" type="ORF">QBC41DRAFT_364367</name>
</gene>
<keyword evidence="4" id="KW-1185">Reference proteome</keyword>
<dbReference type="InterPro" id="IPR021476">
    <property type="entry name" value="Egh16-like"/>
</dbReference>
<feature type="compositionally biased region" description="Gly residues" evidence="1">
    <location>
        <begin position="363"/>
        <end position="380"/>
    </location>
</feature>
<dbReference type="AlphaFoldDB" id="A0AA39ZG11"/>
<feature type="compositionally biased region" description="Low complexity" evidence="1">
    <location>
        <begin position="290"/>
        <end position="308"/>
    </location>
</feature>
<feature type="region of interest" description="Disordered" evidence="1">
    <location>
        <begin position="290"/>
        <end position="397"/>
    </location>
</feature>